<protein>
    <submittedName>
        <fullName evidence="2">Venom protein</fullName>
    </submittedName>
</protein>
<reference evidence="2" key="1">
    <citation type="submission" date="2016-11" db="EMBL/GenBank/DDBJ databases">
        <title>Venom-gland transcriptomics and venom proteomics of the black-back scorpion (Hadrurus spadix) reveal detectability challenges and an unexplored realm of animal toxin diversity.</title>
        <authorList>
            <person name="Rokyta D.R."/>
            <person name="Ward M.J."/>
        </authorList>
    </citation>
    <scope>NUCLEOTIDE SEQUENCE</scope>
    <source>
        <tissue evidence="2">Venom gland</tissue>
    </source>
</reference>
<feature type="chain" id="PRO_5012597007" evidence="1">
    <location>
        <begin position="19"/>
        <end position="280"/>
    </location>
</feature>
<feature type="signal peptide" evidence="1">
    <location>
        <begin position="1"/>
        <end position="18"/>
    </location>
</feature>
<evidence type="ECO:0000256" key="1">
    <source>
        <dbReference type="SAM" id="SignalP"/>
    </source>
</evidence>
<sequence>MIAATFVVLFSIVGICATEPTWTTLRVTWGLNVLSKHVYAKLPLTTSETAEYGFHEIREGCADGKFRGRRYIKDNDPAVILIYDSKGFVAGIQSGLPIYEVDRVKTTYPFSSNPIFQLFDDTYFRTVYFMDPSYICKSNRTKKEFKNNIGTGLWIQNGSNPNVNLIKVPIKKDELKSTKWTKGKCFVSMGRHYWHDVKKDMSCDNFFPYFLLLNRGKLTGFGFASVGNFEFSTRFEHPKKQDFSKFFDPVPQCLENEFDQTGGFSTMHVFFSVRAWNLAC</sequence>
<accession>A0A1W7R968</accession>
<name>A0A1W7R968_9SCOR</name>
<keyword evidence="1" id="KW-0732">Signal</keyword>
<evidence type="ECO:0000313" key="2">
    <source>
        <dbReference type="EMBL" id="JAV47686.1"/>
    </source>
</evidence>
<dbReference type="EMBL" id="GFAH01000703">
    <property type="protein sequence ID" value="JAV47686.1"/>
    <property type="molecule type" value="Transcribed_RNA"/>
</dbReference>
<dbReference type="AlphaFoldDB" id="A0A1W7R968"/>
<proteinExistence type="predicted"/>
<organism evidence="2">
    <name type="scientific">Hadrurus spadix</name>
    <dbReference type="NCBI Taxonomy" id="141984"/>
    <lineage>
        <taxon>Eukaryota</taxon>
        <taxon>Metazoa</taxon>
        <taxon>Ecdysozoa</taxon>
        <taxon>Arthropoda</taxon>
        <taxon>Chelicerata</taxon>
        <taxon>Arachnida</taxon>
        <taxon>Scorpiones</taxon>
        <taxon>Iurida</taxon>
        <taxon>Iuroidea</taxon>
        <taxon>Hadrurus</taxon>
    </lineage>
</organism>